<reference evidence="13 14" key="1">
    <citation type="submission" date="2016-11" db="EMBL/GenBank/DDBJ databases">
        <authorList>
            <person name="Jaros S."/>
            <person name="Januszkiewicz K."/>
            <person name="Wedrychowicz H."/>
        </authorList>
    </citation>
    <scope>NUCLEOTIDE SEQUENCE [LARGE SCALE GENOMIC DNA]</scope>
    <source>
        <strain evidence="13 14">DSM 4740</strain>
    </source>
</reference>
<dbReference type="NCBIfam" id="TIGR01726">
    <property type="entry name" value="HEQRo_perm_3TM"/>
    <property type="match status" value="1"/>
</dbReference>
<dbReference type="PANTHER" id="PTHR30133">
    <property type="entry name" value="CATIONIC AMINO ACID TRANSPORTER, MEMBRANE COMPONENT"/>
    <property type="match status" value="1"/>
</dbReference>
<evidence type="ECO:0000313" key="14">
    <source>
        <dbReference type="Proteomes" id="UP000184123"/>
    </source>
</evidence>
<proteinExistence type="inferred from homology"/>
<organism evidence="13 14">
    <name type="scientific">Halomonas cupida</name>
    <dbReference type="NCBI Taxonomy" id="44933"/>
    <lineage>
        <taxon>Bacteria</taxon>
        <taxon>Pseudomonadati</taxon>
        <taxon>Pseudomonadota</taxon>
        <taxon>Gammaproteobacteria</taxon>
        <taxon>Oceanospirillales</taxon>
        <taxon>Halomonadaceae</taxon>
        <taxon>Halomonas</taxon>
    </lineage>
</organism>
<feature type="transmembrane region" description="Helical" evidence="10">
    <location>
        <begin position="26"/>
        <end position="46"/>
    </location>
</feature>
<dbReference type="Proteomes" id="UP000184123">
    <property type="component" value="Unassembled WGS sequence"/>
</dbReference>
<evidence type="ECO:0000256" key="3">
    <source>
        <dbReference type="ARBA" id="ARBA00022448"/>
    </source>
</evidence>
<evidence type="ECO:0000256" key="7">
    <source>
        <dbReference type="ARBA" id="ARBA00022970"/>
    </source>
</evidence>
<reference evidence="12 15" key="2">
    <citation type="submission" date="2019-07" db="EMBL/GenBank/DDBJ databases">
        <title>Whole genome shotgun sequence of Halomonas cupida NBRC 102219.</title>
        <authorList>
            <person name="Hosoyama A."/>
            <person name="Uohara A."/>
            <person name="Ohji S."/>
            <person name="Ichikawa N."/>
        </authorList>
    </citation>
    <scope>NUCLEOTIDE SEQUENCE [LARGE SCALE GENOMIC DNA]</scope>
    <source>
        <strain evidence="12 15">NBRC 102219</strain>
    </source>
</reference>
<dbReference type="InterPro" id="IPR010065">
    <property type="entry name" value="AA_ABC_transptr_permease_3TM"/>
</dbReference>
<dbReference type="Gene3D" id="1.10.3720.10">
    <property type="entry name" value="MetI-like"/>
    <property type="match status" value="1"/>
</dbReference>
<keyword evidence="6 10" id="KW-0812">Transmembrane</keyword>
<keyword evidence="5" id="KW-0997">Cell inner membrane</keyword>
<comment type="subcellular location">
    <subcellularLocation>
        <location evidence="1">Cell inner membrane</location>
        <topology evidence="1">Multi-pass membrane protein</topology>
    </subcellularLocation>
    <subcellularLocation>
        <location evidence="10">Cell membrane</location>
        <topology evidence="10">Multi-pass membrane protein</topology>
    </subcellularLocation>
</comment>
<dbReference type="InterPro" id="IPR035906">
    <property type="entry name" value="MetI-like_sf"/>
</dbReference>
<keyword evidence="3 10" id="KW-0813">Transport</keyword>
<dbReference type="Pfam" id="PF00528">
    <property type="entry name" value="BPD_transp_1"/>
    <property type="match status" value="1"/>
</dbReference>
<evidence type="ECO:0000256" key="1">
    <source>
        <dbReference type="ARBA" id="ARBA00004429"/>
    </source>
</evidence>
<keyword evidence="15" id="KW-1185">Reference proteome</keyword>
<keyword evidence="8 10" id="KW-1133">Transmembrane helix</keyword>
<evidence type="ECO:0000256" key="5">
    <source>
        <dbReference type="ARBA" id="ARBA00022519"/>
    </source>
</evidence>
<name>A0A1M7JE03_9GAMM</name>
<keyword evidence="7" id="KW-0029">Amino-acid transport</keyword>
<feature type="transmembrane region" description="Helical" evidence="10">
    <location>
        <begin position="200"/>
        <end position="220"/>
    </location>
</feature>
<evidence type="ECO:0000313" key="12">
    <source>
        <dbReference type="EMBL" id="GEN26335.1"/>
    </source>
</evidence>
<keyword evidence="4" id="KW-1003">Cell membrane</keyword>
<dbReference type="GO" id="GO:0006865">
    <property type="term" value="P:amino acid transport"/>
    <property type="evidence" value="ECO:0007669"/>
    <property type="project" value="UniProtKB-KW"/>
</dbReference>
<dbReference type="EMBL" id="FRCA01000009">
    <property type="protein sequence ID" value="SHM51330.1"/>
    <property type="molecule type" value="Genomic_DNA"/>
</dbReference>
<gene>
    <name evidence="12" type="ORF">HCU01_42840</name>
    <name evidence="13" type="ORF">SAMN05660971_03125</name>
</gene>
<evidence type="ECO:0000256" key="6">
    <source>
        <dbReference type="ARBA" id="ARBA00022692"/>
    </source>
</evidence>
<sequence length="239" mass="25488">MNSVSQEGLADWAGPILSGALTTLEIALLAYAIGLLLGLLGAACRLSPWAPLRGLGTLYSTAVRAVPELLLIILLYYAGSQALTALANSLGFSGAVTINGFLTAVGVLAFVQGAYMTEVFRGAILAIPRGQLEAADAFGFSPWARFHRITLPALLPNALPGMSNLWLILIKDTALISVIGYSELFFTIQQAASSTRSHFLFYSAAGVLYLIMTLSSTALFRRLEQYVRRGQPTANSEEA</sequence>
<dbReference type="RefSeq" id="WP_073436155.1">
    <property type="nucleotide sequence ID" value="NZ_BJXU01000211.1"/>
</dbReference>
<dbReference type="PROSITE" id="PS50928">
    <property type="entry name" value="ABC_TM1"/>
    <property type="match status" value="1"/>
</dbReference>
<dbReference type="AlphaFoldDB" id="A0A1M7JE03"/>
<dbReference type="CDD" id="cd06261">
    <property type="entry name" value="TM_PBP2"/>
    <property type="match status" value="1"/>
</dbReference>
<feature type="domain" description="ABC transmembrane type-1" evidence="11">
    <location>
        <begin position="20"/>
        <end position="220"/>
    </location>
</feature>
<protein>
    <submittedName>
        <fullName evidence="12">ABC transporter permease</fullName>
    </submittedName>
    <submittedName>
        <fullName evidence="13">Amino acid ABC transporter membrane protein 1, PAAT family (TC 3.A.1.3.-)</fullName>
    </submittedName>
</protein>
<dbReference type="STRING" id="44933.SAMN05660971_03125"/>
<evidence type="ECO:0000313" key="15">
    <source>
        <dbReference type="Proteomes" id="UP000321726"/>
    </source>
</evidence>
<dbReference type="InterPro" id="IPR000515">
    <property type="entry name" value="MetI-like"/>
</dbReference>
<evidence type="ECO:0000313" key="13">
    <source>
        <dbReference type="EMBL" id="SHM51330.1"/>
    </source>
</evidence>
<dbReference type="GO" id="GO:0043190">
    <property type="term" value="C:ATP-binding cassette (ABC) transporter complex"/>
    <property type="evidence" value="ECO:0007669"/>
    <property type="project" value="InterPro"/>
</dbReference>
<dbReference type="EMBL" id="BJXU01000211">
    <property type="protein sequence ID" value="GEN26335.1"/>
    <property type="molecule type" value="Genomic_DNA"/>
</dbReference>
<dbReference type="SUPFAM" id="SSF161098">
    <property type="entry name" value="MetI-like"/>
    <property type="match status" value="1"/>
</dbReference>
<evidence type="ECO:0000256" key="2">
    <source>
        <dbReference type="ARBA" id="ARBA00010072"/>
    </source>
</evidence>
<dbReference type="InterPro" id="IPR051613">
    <property type="entry name" value="ABC_transp_permease_HisMQ"/>
</dbReference>
<evidence type="ECO:0000256" key="9">
    <source>
        <dbReference type="ARBA" id="ARBA00023136"/>
    </source>
</evidence>
<evidence type="ECO:0000256" key="8">
    <source>
        <dbReference type="ARBA" id="ARBA00022989"/>
    </source>
</evidence>
<feature type="transmembrane region" description="Helical" evidence="10">
    <location>
        <begin position="165"/>
        <end position="188"/>
    </location>
</feature>
<comment type="similarity">
    <text evidence="2">Belongs to the binding-protein-dependent transport system permease family. HisMQ subfamily.</text>
</comment>
<keyword evidence="9 10" id="KW-0472">Membrane</keyword>
<evidence type="ECO:0000259" key="11">
    <source>
        <dbReference type="PROSITE" id="PS50928"/>
    </source>
</evidence>
<dbReference type="Proteomes" id="UP000321726">
    <property type="component" value="Unassembled WGS sequence"/>
</dbReference>
<feature type="transmembrane region" description="Helical" evidence="10">
    <location>
        <begin position="58"/>
        <end position="78"/>
    </location>
</feature>
<feature type="transmembrane region" description="Helical" evidence="10">
    <location>
        <begin position="90"/>
        <end position="111"/>
    </location>
</feature>
<accession>A0A1M7JE03</accession>
<evidence type="ECO:0000256" key="4">
    <source>
        <dbReference type="ARBA" id="ARBA00022475"/>
    </source>
</evidence>
<dbReference type="OrthoDB" id="9815029at2"/>
<evidence type="ECO:0000256" key="10">
    <source>
        <dbReference type="RuleBase" id="RU363032"/>
    </source>
</evidence>
<dbReference type="GO" id="GO:0022857">
    <property type="term" value="F:transmembrane transporter activity"/>
    <property type="evidence" value="ECO:0007669"/>
    <property type="project" value="InterPro"/>
</dbReference>